<evidence type="ECO:0000313" key="7">
    <source>
        <dbReference type="Proteomes" id="UP000029725"/>
    </source>
</evidence>
<feature type="region of interest" description="Disordered" evidence="4">
    <location>
        <begin position="638"/>
        <end position="661"/>
    </location>
</feature>
<comment type="subcellular location">
    <subcellularLocation>
        <location evidence="1">Cytoplasm</location>
    </subcellularLocation>
</comment>
<dbReference type="GeneID" id="25260636"/>
<feature type="coiled-coil region" evidence="3">
    <location>
        <begin position="598"/>
        <end position="632"/>
    </location>
</feature>
<protein>
    <recommendedName>
        <fullName evidence="5">Centrosomin N-terminal motif 1 domain-containing protein</fullName>
    </recommendedName>
</protein>
<evidence type="ECO:0000313" key="6">
    <source>
        <dbReference type="EMBL" id="KGG50484.1"/>
    </source>
</evidence>
<dbReference type="RefSeq" id="XP_013236927.1">
    <property type="nucleotide sequence ID" value="XM_013381473.1"/>
</dbReference>
<keyword evidence="7" id="KW-1185">Reference proteome</keyword>
<evidence type="ECO:0000256" key="1">
    <source>
        <dbReference type="ARBA" id="ARBA00004496"/>
    </source>
</evidence>
<evidence type="ECO:0000256" key="4">
    <source>
        <dbReference type="SAM" id="MobiDB-lite"/>
    </source>
</evidence>
<gene>
    <name evidence="6" type="ORF">DI09_69p80</name>
</gene>
<evidence type="ECO:0000256" key="3">
    <source>
        <dbReference type="SAM" id="Coils"/>
    </source>
</evidence>
<dbReference type="Pfam" id="PF07989">
    <property type="entry name" value="Cnn_1N"/>
    <property type="match status" value="1"/>
</dbReference>
<feature type="coiled-coil region" evidence="3">
    <location>
        <begin position="152"/>
        <end position="189"/>
    </location>
</feature>
<feature type="coiled-coil region" evidence="3">
    <location>
        <begin position="289"/>
        <end position="448"/>
    </location>
</feature>
<dbReference type="AlphaFoldDB" id="A0A098VNW5"/>
<feature type="domain" description="Centrosomin N-terminal motif 1" evidence="5">
    <location>
        <begin position="113"/>
        <end position="172"/>
    </location>
</feature>
<dbReference type="GO" id="GO:0005737">
    <property type="term" value="C:cytoplasm"/>
    <property type="evidence" value="ECO:0007669"/>
    <property type="project" value="UniProtKB-SubCell"/>
</dbReference>
<keyword evidence="2" id="KW-0963">Cytoplasm</keyword>
<feature type="coiled-coil region" evidence="3">
    <location>
        <begin position="488"/>
        <end position="561"/>
    </location>
</feature>
<dbReference type="VEuPathDB" id="MicrosporidiaDB:DI09_69p80"/>
<dbReference type="OrthoDB" id="10255000at2759"/>
<dbReference type="InterPro" id="IPR012943">
    <property type="entry name" value="Cnn_1N"/>
</dbReference>
<dbReference type="Proteomes" id="UP000029725">
    <property type="component" value="Unassembled WGS sequence"/>
</dbReference>
<accession>A0A098VNW5</accession>
<dbReference type="GO" id="GO:0005815">
    <property type="term" value="C:microtubule organizing center"/>
    <property type="evidence" value="ECO:0007669"/>
    <property type="project" value="InterPro"/>
</dbReference>
<reference evidence="6 7" key="1">
    <citation type="submission" date="2014-04" db="EMBL/GenBank/DDBJ databases">
        <title>A new species of microsporidia sheds light on the evolution of extreme parasitism.</title>
        <authorList>
            <person name="Haag K.L."/>
            <person name="James T.Y."/>
            <person name="Larsson R."/>
            <person name="Schaer T.M."/>
            <person name="Refardt D."/>
            <person name="Pombert J.-F."/>
            <person name="Ebert D."/>
        </authorList>
    </citation>
    <scope>NUCLEOTIDE SEQUENCE [LARGE SCALE GENOMIC DNA]</scope>
    <source>
        <strain evidence="6 7">UGP3</strain>
        <tissue evidence="6">Spores</tissue>
    </source>
</reference>
<keyword evidence="3" id="KW-0175">Coiled coil</keyword>
<evidence type="ECO:0000256" key="2">
    <source>
        <dbReference type="ARBA" id="ARBA00022490"/>
    </source>
</evidence>
<dbReference type="HOGENOM" id="CLU_334961_0_0_1"/>
<feature type="coiled-coil region" evidence="3">
    <location>
        <begin position="718"/>
        <end position="801"/>
    </location>
</feature>
<name>A0A098VNW5_9MICR</name>
<dbReference type="EMBL" id="JMKJ01000578">
    <property type="protein sequence ID" value="KGG50484.1"/>
    <property type="molecule type" value="Genomic_DNA"/>
</dbReference>
<evidence type="ECO:0000259" key="5">
    <source>
        <dbReference type="Pfam" id="PF07989"/>
    </source>
</evidence>
<organism evidence="6 7">
    <name type="scientific">Mitosporidium daphniae</name>
    <dbReference type="NCBI Taxonomy" id="1485682"/>
    <lineage>
        <taxon>Eukaryota</taxon>
        <taxon>Fungi</taxon>
        <taxon>Fungi incertae sedis</taxon>
        <taxon>Microsporidia</taxon>
        <taxon>Mitosporidium</taxon>
    </lineage>
</organism>
<proteinExistence type="predicted"/>
<comment type="caution">
    <text evidence="6">The sequence shown here is derived from an EMBL/GenBank/DDBJ whole genome shotgun (WGS) entry which is preliminary data.</text>
</comment>
<sequence>MMIPAPTDRDNSHFLSTAIGRRVPLAKRTPTRQRQAPSALINGADLSFLDDASSITSIAMGDVDMPPQLTTVPLPFAEKNMESALLSDEAEISLILPSGTTPEQPITANGGLLKEQDRALDASKREIFALKLKIYHLEERLRRFAQPAEPLHQQLETQNQKLDAQSQELAALTRRNESLAMENSALTHENLTLTQKFSTLAQERSALAQEKSMLTKEHSILSKEGSKLAAEGETAIRARDTALAALEAERIAHKEAAQRNNHEIEQLRTEVSVRTREAQHQRFLAQAEIEELLGRANGAELKAAALERTLAEQRHEAQQLLERAAEKNNAQEAEVSRLRTQLQQLSTGQQQELAHLSAELEEERSQRARTIEEAVNSHPNVRRQLRTLEIELQRTSGELDFTRAQLDRTRTELQQTILAHQQELTNEKETLRSERDALRMAQESLRAEREVICIQRDAFTSDKSCDRNLLEKQLSEATRALGDAARSYAQSERVREEALRERRIAEAEVQRLSSELHAIREEASHFLGAYSRERSTESAATAALTAERDSLREELQALRHRTEAETASLTRFKAETEAERARLQSGFSAQLTRSMEKLRDCELELLRERATIERYERTMAQERERFAAELRALRAALDSQAKSGEDRHNPAADHNGTTDSSLGPVIDAIVAGLSQRLGGTAIHGETAEALKLVRSENLELMERLRAADLALADQRMVANREHVQLEELILEKQRLQAQFEAQKSLQVDPPKHASNSQLEMQLEAADARIQTLSLKRREDLIRKAISRIERLQAKREALAHQLALFFKGAPIKSLGARRNQHTIPREGHSFLAREGRSFATLAQGALARSRRL</sequence>